<dbReference type="EMBL" id="CP006906">
    <property type="protein sequence ID" value="AIY85291.1"/>
    <property type="molecule type" value="Genomic_DNA"/>
</dbReference>
<evidence type="ECO:0000313" key="1">
    <source>
        <dbReference type="EMBL" id="AIY85291.1"/>
    </source>
</evidence>
<keyword evidence="2" id="KW-1185">Reference proteome</keyword>
<organism evidence="1 2">
    <name type="scientific">Clostridium baratii str. Sullivan</name>
    <dbReference type="NCBI Taxonomy" id="1415775"/>
    <lineage>
        <taxon>Bacteria</taxon>
        <taxon>Bacillati</taxon>
        <taxon>Bacillota</taxon>
        <taxon>Clostridia</taxon>
        <taxon>Eubacteriales</taxon>
        <taxon>Clostridiaceae</taxon>
        <taxon>Clostridium</taxon>
    </lineage>
</organism>
<dbReference type="InterPro" id="IPR011047">
    <property type="entry name" value="Quinoprotein_ADH-like_sf"/>
</dbReference>
<evidence type="ECO:0000313" key="2">
    <source>
        <dbReference type="Proteomes" id="UP000030635"/>
    </source>
</evidence>
<geneLocation type="plasmid" evidence="1 2">
    <name>pCBJ</name>
</geneLocation>
<dbReference type="Proteomes" id="UP000030635">
    <property type="component" value="Plasmid pCBJ"/>
</dbReference>
<name>A0A0A7G2T4_9CLOT</name>
<dbReference type="KEGG" id="cbv:U729_3082"/>
<dbReference type="HOGENOM" id="CLU_382069_0_0_9"/>
<gene>
    <name evidence="1" type="ORF">U729_3082</name>
</gene>
<reference evidence="1 2" key="1">
    <citation type="journal article" date="2015" name="Infect. Genet. Evol.">
        <title>Genomic sequences of six botulinum neurotoxin-producing strains representing three clostridial species illustrate the mobility and diversity of botulinum neurotoxin genes.</title>
        <authorList>
            <person name="Smith T.J."/>
            <person name="Hill K.K."/>
            <person name="Xie G."/>
            <person name="Foley B.T."/>
            <person name="Williamson C.H."/>
            <person name="Foster J.T."/>
            <person name="Johnson S.L."/>
            <person name="Chertkov O."/>
            <person name="Teshima H."/>
            <person name="Gibbons H.S."/>
            <person name="Johnsky L.A."/>
            <person name="Karavis M.A."/>
            <person name="Smith L.A."/>
        </authorList>
    </citation>
    <scope>NUCLEOTIDE SEQUENCE [LARGE SCALE GENOMIC DNA]</scope>
    <source>
        <strain evidence="1">Sullivan</strain>
        <plasmid evidence="2">Plasmid pCBJ</plasmid>
    </source>
</reference>
<keyword evidence="1" id="KW-0614">Plasmid</keyword>
<protein>
    <submittedName>
        <fullName evidence="1">Uncharacterized protein</fullName>
    </submittedName>
</protein>
<dbReference type="AlphaFoldDB" id="A0A0A7G2T4"/>
<proteinExistence type="predicted"/>
<dbReference type="RefSeq" id="WP_040113555.1">
    <property type="nucleotide sequence ID" value="NZ_CP006906.1"/>
</dbReference>
<dbReference type="SUPFAM" id="SSF50998">
    <property type="entry name" value="Quinoprotein alcohol dehydrogenase-like"/>
    <property type="match status" value="1"/>
</dbReference>
<sequence>MIERVYNGESYIDAISQGTDTIKYNIKKELGDHLKLLTHSGLYNLDYNLNMIDCEFNKGLEYEVEEVCYSTDNYVYVLSGERTVRKLSKDLEEIAVYRSDKQVNRITIDDKNNVYVYGGNYLIKLNNNLELIKSTYYERINNLIYAGNNKLFLTVSSGMCYIIDADTLQYSKSYSFFEIVRNAYIDSEGNYYVNSDDKVAKLDKDFTLIKKVTVESTSLYIKDANTFYAIKTGGNFKISKLNENLEVVASYDSPIRGDLYKVKDGYFMFCDMGGITKLNENLELINKLERYVSQCDIDENLNVYIYGSGVICKYNDNLEKVKEIAINDYPDILYCLNNKLYVPSSDGVKIYNENLELVKEIDYILSVRNIFSNLGEVYTVTSNYNLYKINEGLDDIKSLVKLGERYIGLLYDGRVYTLNYDNKIRRFNNNAEEVSSLDLKPRRIDYFVITDNIYVQTDYTKISKVDKGLSKINIYTAKSDIDKLHCMKGTNNILIQDYDSALTVINSKLEKVAEYKYTGTASPEYYVNDYIYCVDEHSITKLDNSLNIIATYTLENIDDSINRNQVLFLDDGSVFVIFNDTQVINLNSELKEVKRYVSTENVYELYDLKNGNIAISCSKIIKKLSSNLEEIASMENSSVNSILTLNEYHYIITVSGITKVDSNLETIKEISCDSINQVFRFADGIYVKSNYSLIKYDENLEKVNAVNGIYFKDLINVLSAHVKK</sequence>
<accession>A0A0A7G2T4</accession>